<evidence type="ECO:0000313" key="2">
    <source>
        <dbReference type="EMBL" id="KAF2869076.1"/>
    </source>
</evidence>
<feature type="region of interest" description="Disordered" evidence="1">
    <location>
        <begin position="35"/>
        <end position="54"/>
    </location>
</feature>
<gene>
    <name evidence="2" type="ORF">BDV95DRAFT_609322</name>
</gene>
<accession>A0A7C8M5C7</accession>
<evidence type="ECO:0000256" key="1">
    <source>
        <dbReference type="SAM" id="MobiDB-lite"/>
    </source>
</evidence>
<dbReference type="InterPro" id="IPR020301">
    <property type="entry name" value="Mrx7"/>
</dbReference>
<name>A0A7C8M5C7_9PLEO</name>
<dbReference type="Pfam" id="PF10906">
    <property type="entry name" value="Mrx7"/>
    <property type="match status" value="1"/>
</dbReference>
<organism evidence="2 3">
    <name type="scientific">Massariosphaeria phaeospora</name>
    <dbReference type="NCBI Taxonomy" id="100035"/>
    <lineage>
        <taxon>Eukaryota</taxon>
        <taxon>Fungi</taxon>
        <taxon>Dikarya</taxon>
        <taxon>Ascomycota</taxon>
        <taxon>Pezizomycotina</taxon>
        <taxon>Dothideomycetes</taxon>
        <taxon>Pleosporomycetidae</taxon>
        <taxon>Pleosporales</taxon>
        <taxon>Pleosporales incertae sedis</taxon>
        <taxon>Massariosphaeria</taxon>
    </lineage>
</organism>
<dbReference type="Proteomes" id="UP000481861">
    <property type="component" value="Unassembled WGS sequence"/>
</dbReference>
<proteinExistence type="predicted"/>
<keyword evidence="3" id="KW-1185">Reference proteome</keyword>
<dbReference type="OrthoDB" id="4138121at2759"/>
<protein>
    <submittedName>
        <fullName evidence="2">Uncharacterized protein</fullName>
    </submittedName>
</protein>
<reference evidence="2 3" key="1">
    <citation type="submission" date="2020-01" db="EMBL/GenBank/DDBJ databases">
        <authorList>
            <consortium name="DOE Joint Genome Institute"/>
            <person name="Haridas S."/>
            <person name="Albert R."/>
            <person name="Binder M."/>
            <person name="Bloem J."/>
            <person name="Labutti K."/>
            <person name="Salamov A."/>
            <person name="Andreopoulos B."/>
            <person name="Baker S.E."/>
            <person name="Barry K."/>
            <person name="Bills G."/>
            <person name="Bluhm B.H."/>
            <person name="Cannon C."/>
            <person name="Castanera R."/>
            <person name="Culley D.E."/>
            <person name="Daum C."/>
            <person name="Ezra D."/>
            <person name="Gonzalez J.B."/>
            <person name="Henrissat B."/>
            <person name="Kuo A."/>
            <person name="Liang C."/>
            <person name="Lipzen A."/>
            <person name="Lutzoni F."/>
            <person name="Magnuson J."/>
            <person name="Mondo S."/>
            <person name="Nolan M."/>
            <person name="Ohm R."/>
            <person name="Pangilinan J."/>
            <person name="Park H.-J.H."/>
            <person name="Ramirez L."/>
            <person name="Alfaro M."/>
            <person name="Sun H."/>
            <person name="Tritt A."/>
            <person name="Yoshinaga Y."/>
            <person name="Zwiers L.-H.L."/>
            <person name="Turgeon B.G."/>
            <person name="Goodwin S.B."/>
            <person name="Spatafora J.W."/>
            <person name="Crous P.W."/>
            <person name="Grigoriev I.V."/>
        </authorList>
    </citation>
    <scope>NUCLEOTIDE SEQUENCE [LARGE SCALE GENOMIC DNA]</scope>
    <source>
        <strain evidence="2 3">CBS 611.86</strain>
    </source>
</reference>
<evidence type="ECO:0000313" key="3">
    <source>
        <dbReference type="Proteomes" id="UP000481861"/>
    </source>
</evidence>
<dbReference type="EMBL" id="JAADJZ010000017">
    <property type="protein sequence ID" value="KAF2869076.1"/>
    <property type="molecule type" value="Genomic_DNA"/>
</dbReference>
<dbReference type="AlphaFoldDB" id="A0A7C8M5C7"/>
<sequence>MAWLALLEAWAVTKLLRSPGFNRAVHKAYRKINRLPPMDAENGGGRTGPSTLDHFKDELKGQFRDLTWQKRPPKQ</sequence>
<comment type="caution">
    <text evidence="2">The sequence shown here is derived from an EMBL/GenBank/DDBJ whole genome shotgun (WGS) entry which is preliminary data.</text>
</comment>